<proteinExistence type="predicted"/>
<organism evidence="1 2">
    <name type="scientific">Fusarium oxysporum f. sp. rapae</name>
    <dbReference type="NCBI Taxonomy" id="485398"/>
    <lineage>
        <taxon>Eukaryota</taxon>
        <taxon>Fungi</taxon>
        <taxon>Dikarya</taxon>
        <taxon>Ascomycota</taxon>
        <taxon>Pezizomycotina</taxon>
        <taxon>Sordariomycetes</taxon>
        <taxon>Hypocreomycetidae</taxon>
        <taxon>Hypocreales</taxon>
        <taxon>Nectriaceae</taxon>
        <taxon>Fusarium</taxon>
        <taxon>Fusarium oxysporum species complex</taxon>
    </lineage>
</organism>
<dbReference type="PANTHER" id="PTHR32387:SF0">
    <property type="entry name" value="PROTEIN NO VEIN"/>
    <property type="match status" value="1"/>
</dbReference>
<dbReference type="EMBL" id="JAELUQ010000003">
    <property type="protein sequence ID" value="KAG7418395.1"/>
    <property type="molecule type" value="Genomic_DNA"/>
</dbReference>
<comment type="caution">
    <text evidence="1">The sequence shown here is derived from an EMBL/GenBank/DDBJ whole genome shotgun (WGS) entry which is preliminary data.</text>
</comment>
<dbReference type="PANTHER" id="PTHR32387">
    <property type="entry name" value="WU:FJ29H11"/>
    <property type="match status" value="1"/>
</dbReference>
<evidence type="ECO:0000313" key="1">
    <source>
        <dbReference type="EMBL" id="KAG7418395.1"/>
    </source>
</evidence>
<dbReference type="Proteomes" id="UP000694050">
    <property type="component" value="Unassembled WGS sequence"/>
</dbReference>
<protein>
    <submittedName>
        <fullName evidence="1">Uncharacterized protein</fullName>
    </submittedName>
</protein>
<sequence length="961" mass="109357">MASMQEAERVIRELTGEYKLEENVYESGRRFLRELFLYIDARCFMKAVKCREDPYISFKIHSSHIDVDFNDDGYTKTDLEHLCMPSTTVKESTSRDGLNCVFKSTAKIYIHSGNFSLDMRLTSSEGKIRPTWVSPPAPMHDTRTHMAIYFHDYSTEEDLKRLKDETGGRRSITLAFPLTEEGKPLIDTRKKDIFNVLPCNSSKYNFLIDGDFEVNYQQQDIEPCSPRNKSIHIWVATAFIQAMSKFCNHPSSCYEWPLFLPPIGHKTPLSLEIRYMVQRNLLVKVYKQAGLRCLNEITLLPNDLKDEKGQPLLEPAAKDIILSTGYPPSVLQIFADYDAQTMQDETFMELLAADMRSKNPKMHQKDTTEEWHTRVARFLLRLSEASALRVKSLSIVPLTNGTWTSMLVGSVYFPSTGDISVPESVDLRMVAPSTIQDSDRYALLKNLGVTEPPIDLVRKSVLKSLTASDTIPLKLVNDYLEYLFLTHEACDWTPEQYQEVRVLTTDSKLESAQSKAIYLPGKDQQFSPESLLGLVESESSLPCSFLHPETLSYVPAQCSSSNVGWKRWLCDYVGLRKEVCLESPGTGNLSAEFLHILSKTPDKLLDLLEHLLSKGEVELSSDSTIVSEIRQLSARNLCDVEFTPKLQDTWLPLESLADIVECYMEQPQQFPFLKSIRDDIGGIDTKWNFLSEHFLVGKEDNLDFRLEILHSIRRSGPEEDPNRQFQKVLDLYASIYAKLTASREKTGDREKLIAFFNESGVICFNGEELEWTASSSCLWDAPTDMFTMRSLKSCYDLKGSNVEGGSALQSLFLETLGIQNASLEHLVAELNELRIRNDEDPAEIFRLYDFLNTKIPSSQGMRTVFEKSPLIFIPDGPYIGWHTSTEVLWSSNTDICGMGTLDGTYESLRDFFVEKLGIESLSLRVLYDQLIKSPRCSPQQIKEAIFVLNDFLRGEPTFLDS</sequence>
<gene>
    <name evidence="1" type="ORF">Forpe1208_v004291</name>
</gene>
<name>A0A8J5PG80_FUSOX</name>
<dbReference type="InterPro" id="IPR052957">
    <property type="entry name" value="Auxin_embryo_med"/>
</dbReference>
<reference evidence="1" key="1">
    <citation type="submission" date="2021-04" db="EMBL/GenBank/DDBJ databases">
        <title>First draft genome resource for Brassicaceae pathogens Fusarium oxysporum f. sp. raphani and Fusarium oxysporum f. sp. rapae.</title>
        <authorList>
            <person name="Asai S."/>
        </authorList>
    </citation>
    <scope>NUCLEOTIDE SEQUENCE</scope>
    <source>
        <strain evidence="1">Tf1208</strain>
    </source>
</reference>
<evidence type="ECO:0000313" key="2">
    <source>
        <dbReference type="Proteomes" id="UP000694050"/>
    </source>
</evidence>
<accession>A0A8J5PG80</accession>
<dbReference type="AlphaFoldDB" id="A0A8J5PG80"/>